<reference evidence="1" key="1">
    <citation type="journal article" date="2015" name="Nature">
        <title>Complex archaea that bridge the gap between prokaryotes and eukaryotes.</title>
        <authorList>
            <person name="Spang A."/>
            <person name="Saw J.H."/>
            <person name="Jorgensen S.L."/>
            <person name="Zaremba-Niedzwiedzka K."/>
            <person name="Martijn J."/>
            <person name="Lind A.E."/>
            <person name="van Eijk R."/>
            <person name="Schleper C."/>
            <person name="Guy L."/>
            <person name="Ettema T.J."/>
        </authorList>
    </citation>
    <scope>NUCLEOTIDE SEQUENCE</scope>
</reference>
<protein>
    <submittedName>
        <fullName evidence="1">Uncharacterized protein</fullName>
    </submittedName>
</protein>
<gene>
    <name evidence="1" type="ORF">LCGC14_2284670</name>
</gene>
<sequence length="56" mass="6348">MLRKIKVTIEATAIMPEHLVNRLEGMTGKRDRKDLAQMVIEDDGDPIITITENKQA</sequence>
<comment type="caution">
    <text evidence="1">The sequence shown here is derived from an EMBL/GenBank/DDBJ whole genome shotgun (WGS) entry which is preliminary data.</text>
</comment>
<proteinExistence type="predicted"/>
<evidence type="ECO:0000313" key="1">
    <source>
        <dbReference type="EMBL" id="KKL52519.1"/>
    </source>
</evidence>
<accession>A0A0F9CTH4</accession>
<dbReference type="EMBL" id="LAZR01031863">
    <property type="protein sequence ID" value="KKL52519.1"/>
    <property type="molecule type" value="Genomic_DNA"/>
</dbReference>
<organism evidence="1">
    <name type="scientific">marine sediment metagenome</name>
    <dbReference type="NCBI Taxonomy" id="412755"/>
    <lineage>
        <taxon>unclassified sequences</taxon>
        <taxon>metagenomes</taxon>
        <taxon>ecological metagenomes</taxon>
    </lineage>
</organism>
<dbReference type="AlphaFoldDB" id="A0A0F9CTH4"/>
<name>A0A0F9CTH4_9ZZZZ</name>